<feature type="non-terminal residue" evidence="3">
    <location>
        <position position="1"/>
    </location>
</feature>
<sequence>ELFAIPDYTLGRLNAVNAWLGTSGTVTNLHTDESHNLLTQVAGFKYVRMYAVSEDMYLYPEVKSGNTTTNRFSPIRIDSPDFEKYPLFAQAKYTEVILGPGDMLYMPKGIWHYVRSLSTSFSINFWF</sequence>
<comment type="caution">
    <text evidence="3">The sequence shown here is derived from an EMBL/GenBank/DDBJ whole genome shotgun (WGS) entry which is preliminary data.</text>
</comment>
<dbReference type="AlphaFoldDB" id="A0AAE0KUN0"/>
<dbReference type="EMBL" id="LGRX02016933">
    <property type="protein sequence ID" value="KAK3261393.1"/>
    <property type="molecule type" value="Genomic_DNA"/>
</dbReference>
<proteinExistence type="inferred from homology"/>
<dbReference type="Proteomes" id="UP001190700">
    <property type="component" value="Unassembled WGS sequence"/>
</dbReference>
<dbReference type="PROSITE" id="PS51184">
    <property type="entry name" value="JMJC"/>
    <property type="match status" value="1"/>
</dbReference>
<gene>
    <name evidence="3" type="ORF">CYMTET_29699</name>
</gene>
<dbReference type="PANTHER" id="PTHR12461">
    <property type="entry name" value="HYPOXIA-INDUCIBLE FACTOR 1 ALPHA INHIBITOR-RELATED"/>
    <property type="match status" value="1"/>
</dbReference>
<dbReference type="InterPro" id="IPR041667">
    <property type="entry name" value="Cupin_8"/>
</dbReference>
<dbReference type="InterPro" id="IPR003347">
    <property type="entry name" value="JmjC_dom"/>
</dbReference>
<dbReference type="PANTHER" id="PTHR12461:SF105">
    <property type="entry name" value="HYPOXIA-INDUCIBLE FACTOR 1-ALPHA INHIBITOR"/>
    <property type="match status" value="1"/>
</dbReference>
<comment type="similarity">
    <text evidence="1">Belongs to the JARID1 histone demethylase family.</text>
</comment>
<dbReference type="SUPFAM" id="SSF51197">
    <property type="entry name" value="Clavaminate synthase-like"/>
    <property type="match status" value="1"/>
</dbReference>
<dbReference type="Gene3D" id="2.60.120.10">
    <property type="entry name" value="Jelly Rolls"/>
    <property type="match status" value="1"/>
</dbReference>
<dbReference type="Pfam" id="PF13621">
    <property type="entry name" value="Cupin_8"/>
    <property type="match status" value="1"/>
</dbReference>
<keyword evidence="4" id="KW-1185">Reference proteome</keyword>
<evidence type="ECO:0000313" key="4">
    <source>
        <dbReference type="Proteomes" id="UP001190700"/>
    </source>
</evidence>
<protein>
    <recommendedName>
        <fullName evidence="2">JmjC domain-containing protein</fullName>
    </recommendedName>
</protein>
<feature type="domain" description="JmjC" evidence="2">
    <location>
        <begin position="1"/>
        <end position="127"/>
    </location>
</feature>
<dbReference type="InterPro" id="IPR014710">
    <property type="entry name" value="RmlC-like_jellyroll"/>
</dbReference>
<evidence type="ECO:0000313" key="3">
    <source>
        <dbReference type="EMBL" id="KAK3261393.1"/>
    </source>
</evidence>
<organism evidence="3 4">
    <name type="scientific">Cymbomonas tetramitiformis</name>
    <dbReference type="NCBI Taxonomy" id="36881"/>
    <lineage>
        <taxon>Eukaryota</taxon>
        <taxon>Viridiplantae</taxon>
        <taxon>Chlorophyta</taxon>
        <taxon>Pyramimonadophyceae</taxon>
        <taxon>Pyramimonadales</taxon>
        <taxon>Pyramimonadaceae</taxon>
        <taxon>Cymbomonas</taxon>
    </lineage>
</organism>
<reference evidence="3 4" key="1">
    <citation type="journal article" date="2015" name="Genome Biol. Evol.">
        <title>Comparative Genomics of a Bacterivorous Green Alga Reveals Evolutionary Causalities and Consequences of Phago-Mixotrophic Mode of Nutrition.</title>
        <authorList>
            <person name="Burns J.A."/>
            <person name="Paasch A."/>
            <person name="Narechania A."/>
            <person name="Kim E."/>
        </authorList>
    </citation>
    <scope>NUCLEOTIDE SEQUENCE [LARGE SCALE GENOMIC DNA]</scope>
    <source>
        <strain evidence="3 4">PLY_AMNH</strain>
    </source>
</reference>
<name>A0AAE0KUN0_9CHLO</name>
<evidence type="ECO:0000259" key="2">
    <source>
        <dbReference type="PROSITE" id="PS51184"/>
    </source>
</evidence>
<accession>A0AAE0KUN0</accession>
<evidence type="ECO:0000256" key="1">
    <source>
        <dbReference type="ARBA" id="ARBA00006801"/>
    </source>
</evidence>